<dbReference type="Proteomes" id="UP000449969">
    <property type="component" value="Unassembled WGS sequence"/>
</dbReference>
<dbReference type="GO" id="GO:0016787">
    <property type="term" value="F:hydrolase activity"/>
    <property type="evidence" value="ECO:0007669"/>
    <property type="project" value="UniProtKB-KW"/>
</dbReference>
<accession>A0A844TM41</accession>
<keyword evidence="2" id="KW-1185">Reference proteome</keyword>
<gene>
    <name evidence="1" type="ORF">GPL20_25575</name>
</gene>
<dbReference type="Gene3D" id="3.40.50.1820">
    <property type="entry name" value="alpha/beta hydrolase"/>
    <property type="match status" value="1"/>
</dbReference>
<dbReference type="InterPro" id="IPR029058">
    <property type="entry name" value="AB_hydrolase_fold"/>
</dbReference>
<dbReference type="OrthoDB" id="217645at2"/>
<name>A0A844TM41_9BRAD</name>
<dbReference type="SUPFAM" id="SSF53474">
    <property type="entry name" value="alpha/beta-Hydrolases"/>
    <property type="match status" value="1"/>
</dbReference>
<dbReference type="EMBL" id="WQNE01000024">
    <property type="protein sequence ID" value="MVT76382.1"/>
    <property type="molecule type" value="Genomic_DNA"/>
</dbReference>
<protein>
    <submittedName>
        <fullName evidence="1">Alpha/beta hydrolase</fullName>
    </submittedName>
</protein>
<dbReference type="AlphaFoldDB" id="A0A844TM41"/>
<reference evidence="1 2" key="1">
    <citation type="submission" date="2019-12" db="EMBL/GenBank/DDBJ databases">
        <title>Draft genome sequences Bradyrhizobium cajani AMBPC1010, Bradyrhizobium pachyrhizi AMBPC1040 and Bradyrhizobium yuanmingense ALSPC3051, three plant growth promoting strains isolated from nodules of Cajanus cajan L. in Dominican Republic.</title>
        <authorList>
            <person name="Flores-Felix J.D."/>
            <person name="Araujo J."/>
            <person name="Diaz-Alcantara C."/>
            <person name="Gonzalez-Andres F."/>
            <person name="Velazquez E."/>
        </authorList>
    </citation>
    <scope>NUCLEOTIDE SEQUENCE [LARGE SCALE GENOMIC DNA]</scope>
    <source>
        <strain evidence="1 2">1010</strain>
    </source>
</reference>
<sequence>MNIGDAHCLVGEFNFENGVFNKATEAWLCALTAFEVARRLVEESDHEGADLSAKVEASIQRFGSLERKVERVRIAFCDELKYAYYLTAGDRHFSAPAIICVSSEEETDTTLFARLLPVAIGRGTSVLVVSHDDVSNRLRGQSEVFLSCCLDYLTARPGVDATRIAIFGEGLSAALCTDFAVSDRRVAAAVCDGGLWSWARTRATVGWMTSTPDVTDESVVSMRRSRLVRQLKCPVLVVAGGRGIVSVPEAVKLESDCTAEGIDIELALPRTTKTPMGGLENFVAADEHIFGWLEGKLARSVAP</sequence>
<organism evidence="1 2">
    <name type="scientific">Bradyrhizobium cajani</name>
    <dbReference type="NCBI Taxonomy" id="1928661"/>
    <lineage>
        <taxon>Bacteria</taxon>
        <taxon>Pseudomonadati</taxon>
        <taxon>Pseudomonadota</taxon>
        <taxon>Alphaproteobacteria</taxon>
        <taxon>Hyphomicrobiales</taxon>
        <taxon>Nitrobacteraceae</taxon>
        <taxon>Bradyrhizobium</taxon>
    </lineage>
</organism>
<dbReference type="RefSeq" id="WP_157332834.1">
    <property type="nucleotide sequence ID" value="NZ_JANADL010000028.1"/>
</dbReference>
<keyword evidence="1" id="KW-0378">Hydrolase</keyword>
<evidence type="ECO:0000313" key="2">
    <source>
        <dbReference type="Proteomes" id="UP000449969"/>
    </source>
</evidence>
<proteinExistence type="predicted"/>
<comment type="caution">
    <text evidence="1">The sequence shown here is derived from an EMBL/GenBank/DDBJ whole genome shotgun (WGS) entry which is preliminary data.</text>
</comment>
<evidence type="ECO:0000313" key="1">
    <source>
        <dbReference type="EMBL" id="MVT76382.1"/>
    </source>
</evidence>